<protein>
    <recommendedName>
        <fullName evidence="5">NACHT domain-containing protein</fullName>
    </recommendedName>
</protein>
<dbReference type="InterPro" id="IPR001680">
    <property type="entry name" value="WD40_rpt"/>
</dbReference>
<dbReference type="InterPro" id="IPR007111">
    <property type="entry name" value="NACHT_NTPase"/>
</dbReference>
<feature type="repeat" description="WD" evidence="3">
    <location>
        <begin position="2076"/>
        <end position="2117"/>
    </location>
</feature>
<feature type="coiled-coil region" evidence="4">
    <location>
        <begin position="957"/>
        <end position="992"/>
    </location>
</feature>
<feature type="repeat" description="WD" evidence="3">
    <location>
        <begin position="2034"/>
        <end position="2075"/>
    </location>
</feature>
<dbReference type="Pfam" id="PF00400">
    <property type="entry name" value="WD40"/>
    <property type="match status" value="4"/>
</dbReference>
<dbReference type="Pfam" id="PF05729">
    <property type="entry name" value="NACHT"/>
    <property type="match status" value="1"/>
</dbReference>
<sequence>MFTSFLNEYMITQNKVEAIVMIGIQFEGAQDFLLNTPSFDYLNYNQSYHDNKLNLRGGGCVKSQMDNVIDVKLKSDQNLMISSQQPDNYQTNLNESLKFIVEEAQCIGDTTKRNEVLMKIQWFIYNREHLNYFCVNERETNKIYGLVQENFGNMLSVLTTYLRISGFICYQILQICNELLRIIYAFQLNNSQRCFEVSVQQDYIQKLSEFNTQLEIEQANAWKTGMEFEITIMKIMIINSQTNSTEGTDLLIDFFIEAGKSIVSFSPTEDLLSTIISGGQFLLKKGIEKQQYPKETYQTYYLFQLIKWSIIRQLKSKQSVYKQIQQLKDVFQQYILVSNNWILHFCWIQMITDIISYRPIIDKTILFQKKPNQLSNKWNNLIENDLIQCVLYNKNEAIMTLFQDKSKQIYDIEITDFLEVYGKKKFLLFVQFLLKGEFAQNINHWDFYKNFNFKYQKEKKQEDFEIILANYEQEILQKLINNLKFQKDDFITIYQQILHSFHNYFKQESQIPIQIFQDDQQVSIRQFQGAYKKLILLCNYIQELSLFETAKFHMLTSYLDQFKISKNKTNLLDCLEMIDNFIMVDLNEFIDQIQSFFINVIQFASQIYESNIFLANKLQKDIDKLMNILEINNFLIFFQTFETKFAQFALNLNYFKHNFTKFIQKEIKIEKNISIQVENIGKIIENNYQGEWIIKIIKKLKNNLVEKLQLFNYQLINLEDASQILIDCKFNILALQYLKQFFNIQNHYLKKVEQQLQNYTKKFEFPKEQEDKNFKGKVIELLLSQKQKLSLMINLQTQETDEQTYKTFFKGFVFQIQSDFDFIRNESQTTENLDLCNEILKFFAESQFLILQVQKEPEELPSLKNLITKYDQILEQVNKFDANNNEKMKKLQIENDNSQNSFPQIQQRNEQMLKLIKQCNKYFKSYKKLLQLGLNLIYQQKSIYKQKQSLIQQILQKESQNDEQKKFQDQLIQLQQSEQQDFSTQIKNLKEKSDKFFSVKVKTQIKQMIDGLQIEDKQKNQYQLNVNLQLPEFLSFFYQKSSQEYSQGLKPDVINDSIWQEMKNCYIELKEKLIDSIELKSDYKVREGLVYNLIRLQQCIQEQQIYSFSTKYLQYIWVYEKDQKVRSLLKNKELIQIQKLLFSSELDNLSSSIKDEIKERMQKLENLQQQIKLEGNSQKREQLQLELKQTYEELDQSLDNISEMSEAMDISLLFLKDISKDIKQIKGQIENLQESLNQVGDDIRKLRGKRYDELLEIRKQKILFQQKITEIDSVYIQLQTIEYDPSTGLSVKTNDNIEISQLMADKWNDYSGEVNEFIWNESKQKDVMLLSGNAGSGKSKAARKIEEFIWNQKGISSKWTPIFVSLPTLKNPKYNLFEQALESENYQFDKYQIREFKEAIQNKKEFIILILDSYDEMKQDCIQSNLIMTNKLIQELNIDKIDKQMKVIITTRKEILHTSGYQTWFYGESLLTLKEVQLQNFNQKQQDEYLNQYVELSVKKKIKEIYEFVKQITGQSFNLEEFISIWSLISFQVNNFIKKSMIRKQDRIFQDKEEDFIIEKIKTNKTLEVLKDEQTNALKKELLSLWSANKFKTSIESVKIQDLLTTPFMLEIIVQVLPNITKRYSGSTEIKDIFIKNYMKLKKQLRFSQNAREYYNQENQPFQIQQQQDIPNLDDEQMLDKQKEEEYQSKIEIAKINEIIDSLENQKFFQNYSIVSVLKHEQDTIFFDGNTINLNSDDTNIVVMSLKMKKFTVFEFYESFINFYHEQQIQKQRELGKVSNYESFAYDIYQFSYSLALDMTLQDLSQIGYKPQGKLDLKSNYKIEQVVDDWLKQYFDIEDEYKKLIRSCILLSAKGSTYSFTHKSIQEFYVAKYIFDVLMSLNNLDSDIQQVNDDNLQKNLSIFQKSIFNNSKFNISTVNFKGVINFIREKLNNVDRMNQKLIQIVKLSKMKDQDFSRSASNSIYLLSQINVYLGSQDFSKIKLANTNISGLSLFDCDISCSIFQNVEINSCNFNLADLSNVQWQNVICKEKPLIKGHNTRILEVQISPNGQYIASTGEDNNIKLWDTQTYQLIQNLEGHKAQVNTLSFSSDSTLLFSGSNDFNIGKWDLRNIQSQVQLQLLDQMKNKVQKVQISQDQKKLYSQDSDGNFQILDLSKEGQSEECVFKIDNKFIKFFALHPTEPIVAVISQINEIELHNFQTKEIIKLEANLDPRYNKIIQLIFSPQGSYLAVATQNTVIVWNIAVNTSSNQIIFNFSDIILTTIIFSEDSQQLIFGTSDFIFIKEINKFHIKSQDQQQKYYQFSISPKGKIAATVYDKKLSIQDIDLAQIISSIELDLQPDRIQFSTDGSKLSLFLKDNQEFKLFNILEVPTLKTICFIPWNANYWNKYILSNNFEKLFILQDNYSKIFKDNEKNNQDQQNRIQQTILINTNKIYMDAKIKKLNLQIKNFCVKSNSQIMAYISQEVNSIKIFDLEKNLLIQELLENQNKDVQAFQFSPTNNELAIGYQGEILFWNLDSQPFKFQNRISFGDLIIKSINYSPDGSQIVLVFQDLFQIYDIKSCSLLKVVEQQQIKGQVQFSQDNNLIGFYLGNPNKHIVIISKNKNYEQKLLDGHKDQIVKIIFTQDQKSIISGSCGELILWDIFTYQIKVRKDTGLKDFNSIIFSYDTNLLALHYNGVVEIWKYSENVLIFIGSQVFDLPIIQLSFFDNNQFLILQKNNLELIQINLDYFQFEQTFEQFFDCGAISSNNLIALVKGEEINIFSNNFEKCIFAFKGGLNIKYLRFFETKQNLLLIHQDEKIKIWDYEKGLQICEIKLIQNTQILQFVKDEILITQNEKTVKIWNIRDLNKIKLCGYHQEIDSFSIQEDGKCGTGIKDGQNIIINDVFNLEFAFPINSNQYIKQLHRSNLKQILIILSYTKRLFIIELNQRQEHQFNGDVNAMAYSQQKDYIVIQTESKIQLIKFQKGNFNIIDTFDLQTKINDCIVIFTNDGEGFSLSSYYMIRLFQISRNQKLICNVMHYQLEKNYIIKDPQLRLGQIFQKQGVSNKYQLLAILDQEKKQFRIIDLQKSKQIVLIKGKLYYNMFQLSFDEEIIFFVNDYVQVSILENKNLIIKKIENLKVEGFLGLTQEQLEEIHFTVIGTTKKDINCLTYLHKQDWLALSTDQNNIMFWDIKAKKNVGILKGHQKKINSLSVSQDGNFMASSSDDKVIKLWNINNNETLETQKAHQYSINALALSLDGFLLASGSIKGLEVDVPIFIWDLIEKQLIIQLKGHKDSVNYLEFSNSSKYLISGSKDGTIILWNIEYPKNTEILQIIDDFNFPVNSLSFSPKEQIFISFCQLDNIQKWNFKQNGKQEKQNSITLNTNSKNYCFFKKHQFIYVEQIKDQLTIINFENLKQEILEQNSQIKQIITTLNDSHIFCLDSQGALISWQRDKDNKWFKKWIYIVESNFILLSPNCQFLFQAKDCTTLEQPLFTDPVSNKFRILFHDFQKLLNTNEKLNYQFQKSQVNEIVFSYDLSVIVIISTQEFKIFNINNWQCIKEFQVSQSHNKPQMSQDNKYLASFQDIQYKDSNKYDSVINLWQIDNPINLIKLEIKESKLKLFQFSQVDSNQIYALYSDGIVRDWNIKTKTNQVLVTLSETTKNDLIIFSKSLKYLIYQSENKEQIIIWNFLKQQKSSLSVGEQFYLIACSQNENLFAVAINKGIKIFKDQQESIIYVFNDLNLYQVTQICFSHDDKQLLFCQDNTIYLYQIEEDFNNKILGCWNVQSQILQCVFNSKKQEVALKLNNQLIILNLSPSILKSELLSIENQKSTCFSPDSKYLASLVPTLQLQDMQNIQMIHNFEDYEGDLISFQSQEILVIANRNKLQFINIKKIDKIVKIKEVRFQNKIIDIALSNNYLLIQFKDNFDQIKIAFNSITNFEDNQFKAIYNCKGKPIFQESGNYFALSNQNIIKIINVDKIQQERCLQINKKINQGQLFYSHDGNVLFLCFDQSIQILNSTNFQKIQEITINISASQIEFCQSWKYLAFMCSTTILIYFISNWTDLVEFWTIQGDQNVINSIALSPKGNFLLTSGQNQLNFTNSIGLWKVEQRRQICINDKVNDEVKVLKFCLDGLNFVAGLSDGSVNLYSINIKQTNFYKKTYLEQEQQLNDDTLQFQIICFKSFAKQSLLTSQLCILTEQSQINSEQKSIIELFKQKR</sequence>
<name>A0A8S1P8B7_9CILI</name>
<feature type="repeat" description="WD" evidence="3">
    <location>
        <begin position="3269"/>
        <end position="3310"/>
    </location>
</feature>
<keyword evidence="7" id="KW-1185">Reference proteome</keyword>
<keyword evidence="2" id="KW-0677">Repeat</keyword>
<dbReference type="PROSITE" id="PS50294">
    <property type="entry name" value="WD_REPEATS_REGION"/>
    <property type="match status" value="4"/>
</dbReference>
<comment type="caution">
    <text evidence="6">The sequence shown here is derived from an EMBL/GenBank/DDBJ whole genome shotgun (WGS) entry which is preliminary data.</text>
</comment>
<keyword evidence="1 3" id="KW-0853">WD repeat</keyword>
<dbReference type="InterPro" id="IPR019775">
    <property type="entry name" value="WD40_repeat_CS"/>
</dbReference>
<dbReference type="PROSITE" id="PS50082">
    <property type="entry name" value="WD_REPEATS_2"/>
    <property type="match status" value="4"/>
</dbReference>
<feature type="domain" description="NACHT" evidence="5">
    <location>
        <begin position="1326"/>
        <end position="1495"/>
    </location>
</feature>
<evidence type="ECO:0000313" key="6">
    <source>
        <dbReference type="EMBL" id="CAD8099382.1"/>
    </source>
</evidence>
<reference evidence="6" key="1">
    <citation type="submission" date="2021-01" db="EMBL/GenBank/DDBJ databases">
        <authorList>
            <consortium name="Genoscope - CEA"/>
            <person name="William W."/>
        </authorList>
    </citation>
    <scope>NUCLEOTIDE SEQUENCE</scope>
</reference>
<dbReference type="PANTHER" id="PTHR44129">
    <property type="entry name" value="WD REPEAT-CONTAINING PROTEIN POP1"/>
    <property type="match status" value="1"/>
</dbReference>
<evidence type="ECO:0000256" key="1">
    <source>
        <dbReference type="ARBA" id="ARBA00022574"/>
    </source>
</evidence>
<dbReference type="CDD" id="cd00200">
    <property type="entry name" value="WD40"/>
    <property type="match status" value="1"/>
</dbReference>
<feature type="repeat" description="WD" evidence="3">
    <location>
        <begin position="3180"/>
        <end position="3221"/>
    </location>
</feature>
<dbReference type="SMART" id="SM00320">
    <property type="entry name" value="WD40"/>
    <property type="match status" value="15"/>
</dbReference>
<organism evidence="6 7">
    <name type="scientific">Paramecium sonneborni</name>
    <dbReference type="NCBI Taxonomy" id="65129"/>
    <lineage>
        <taxon>Eukaryota</taxon>
        <taxon>Sar</taxon>
        <taxon>Alveolata</taxon>
        <taxon>Ciliophora</taxon>
        <taxon>Intramacronucleata</taxon>
        <taxon>Oligohymenophorea</taxon>
        <taxon>Peniculida</taxon>
        <taxon>Parameciidae</taxon>
        <taxon>Paramecium</taxon>
    </lineage>
</organism>
<evidence type="ECO:0000256" key="2">
    <source>
        <dbReference type="ARBA" id="ARBA00022737"/>
    </source>
</evidence>
<dbReference type="OrthoDB" id="2443807at2759"/>
<accession>A0A8S1P8B7</accession>
<keyword evidence="4" id="KW-0175">Coiled coil</keyword>
<gene>
    <name evidence="6" type="ORF">PSON_ATCC_30995.1.T0710290</name>
</gene>
<dbReference type="PROSITE" id="PS00678">
    <property type="entry name" value="WD_REPEATS_1"/>
    <property type="match status" value="3"/>
</dbReference>
<evidence type="ECO:0000256" key="3">
    <source>
        <dbReference type="PROSITE-ProRule" id="PRU00221"/>
    </source>
</evidence>
<evidence type="ECO:0000313" key="7">
    <source>
        <dbReference type="Proteomes" id="UP000692954"/>
    </source>
</evidence>
<feature type="coiled-coil region" evidence="4">
    <location>
        <begin position="1150"/>
        <end position="1249"/>
    </location>
</feature>
<dbReference type="InterPro" id="IPR050349">
    <property type="entry name" value="WD_LIS1/nudF_dynein_reg"/>
</dbReference>
<proteinExistence type="predicted"/>
<dbReference type="Proteomes" id="UP000692954">
    <property type="component" value="Unassembled WGS sequence"/>
</dbReference>
<evidence type="ECO:0000256" key="4">
    <source>
        <dbReference type="SAM" id="Coils"/>
    </source>
</evidence>
<evidence type="ECO:0000259" key="5">
    <source>
        <dbReference type="Pfam" id="PF05729"/>
    </source>
</evidence>
<dbReference type="EMBL" id="CAJJDN010000071">
    <property type="protein sequence ID" value="CAD8099382.1"/>
    <property type="molecule type" value="Genomic_DNA"/>
</dbReference>